<feature type="chain" id="PRO_5015565427" description="Outer membrane receptor protein" evidence="1">
    <location>
        <begin position="32"/>
        <end position="293"/>
    </location>
</feature>
<evidence type="ECO:0000313" key="2">
    <source>
        <dbReference type="EMBL" id="POB45965.1"/>
    </source>
</evidence>
<feature type="signal peptide" evidence="1">
    <location>
        <begin position="1"/>
        <end position="31"/>
    </location>
</feature>
<sequence>MEVNNMQHTTKWKITPIAILLGALFSSSIYAEENSQTNGESNTESTSEAQSSCIWCNVSGSASLAYDSNLYDTNDYRSVRNFSWNGTLNYKLSDKTGLYFSTGGYRALEDKVGTYATDSVFGASYSNIYEFGETGKVGLSGQLTIPTSEISQDTKLYTAIRISTPIRFQMLGGNYSVTPRVRKNFYKYETMNGRVLTEWVYSISAGGSYSFDDLTIGASALGGNGMSYKGTRSRQFTYGASAYASYGITDNWSTSFTVSTAGFYSDAERGTLGNIDLFDTDKATYIAQLTFSF</sequence>
<protein>
    <recommendedName>
        <fullName evidence="4">Outer membrane receptor protein</fullName>
    </recommendedName>
</protein>
<proteinExistence type="predicted"/>
<comment type="caution">
    <text evidence="2">The sequence shown here is derived from an EMBL/GenBank/DDBJ whole genome shotgun (WGS) entry which is preliminary data.</text>
</comment>
<dbReference type="EMBL" id="PDGH01000112">
    <property type="protein sequence ID" value="POB45965.1"/>
    <property type="molecule type" value="Genomic_DNA"/>
</dbReference>
<dbReference type="AlphaFoldDB" id="A0A2S3R0E4"/>
<accession>A0A2S3R0E4</accession>
<gene>
    <name evidence="2" type="ORF">CRN52_15715</name>
</gene>
<evidence type="ECO:0000313" key="3">
    <source>
        <dbReference type="Proteomes" id="UP000237466"/>
    </source>
</evidence>
<dbReference type="Proteomes" id="UP000237466">
    <property type="component" value="Unassembled WGS sequence"/>
</dbReference>
<keyword evidence="1" id="KW-0732">Signal</keyword>
<name>A0A2S3R0E4_VIBVL</name>
<evidence type="ECO:0008006" key="4">
    <source>
        <dbReference type="Google" id="ProtNLM"/>
    </source>
</evidence>
<evidence type="ECO:0000256" key="1">
    <source>
        <dbReference type="SAM" id="SignalP"/>
    </source>
</evidence>
<reference evidence="2 3" key="1">
    <citation type="journal article" date="2018" name="Front. Microbiol.">
        <title>Phylogeny of Vibrio vulnificus from the Analysis of the Core-Genome: Implications for Intra-Species Taxonomy.</title>
        <authorList>
            <person name="Roig F.J."/>
            <person name="Gonzalez-Candelas F."/>
            <person name="Sanjuan E."/>
            <person name="Fouz B."/>
            <person name="Feil E.J."/>
            <person name="Llorens C."/>
            <person name="Baker-Austin C."/>
            <person name="Oliver J.D."/>
            <person name="Danin-Poleg Y."/>
            <person name="Gibas C.J."/>
            <person name="Kashi Y."/>
            <person name="Gulig P.A."/>
            <person name="Morrison S.S."/>
            <person name="Amaro C."/>
        </authorList>
    </citation>
    <scope>NUCLEOTIDE SEQUENCE [LARGE SCALE GENOMIC DNA]</scope>
    <source>
        <strain evidence="2 3">CECT4608</strain>
    </source>
</reference>
<organism evidence="2 3">
    <name type="scientific">Vibrio vulnificus</name>
    <dbReference type="NCBI Taxonomy" id="672"/>
    <lineage>
        <taxon>Bacteria</taxon>
        <taxon>Pseudomonadati</taxon>
        <taxon>Pseudomonadota</taxon>
        <taxon>Gammaproteobacteria</taxon>
        <taxon>Vibrionales</taxon>
        <taxon>Vibrionaceae</taxon>
        <taxon>Vibrio</taxon>
    </lineage>
</organism>